<name>A0A9Q0AHG1_9PEZI</name>
<reference evidence="2" key="1">
    <citation type="submission" date="2021-03" db="EMBL/GenBank/DDBJ databases">
        <title>Revisited historic fungal species revealed as producer of novel bioactive compounds through whole genome sequencing and comparative genomics.</title>
        <authorList>
            <person name="Vignolle G.A."/>
            <person name="Hochenegger N."/>
            <person name="Mach R.L."/>
            <person name="Mach-Aigner A.R."/>
            <person name="Javad Rahimi M."/>
            <person name="Salim K.A."/>
            <person name="Chan C.M."/>
            <person name="Lim L.B.L."/>
            <person name="Cai F."/>
            <person name="Druzhinina I.S."/>
            <person name="U'Ren J.M."/>
            <person name="Derntl C."/>
        </authorList>
    </citation>
    <scope>NUCLEOTIDE SEQUENCE</scope>
    <source>
        <strain evidence="2">TUCIM 5799</strain>
    </source>
</reference>
<evidence type="ECO:0000313" key="2">
    <source>
        <dbReference type="EMBL" id="KAI1849276.1"/>
    </source>
</evidence>
<sequence length="287" mass="31734">MLGSVMPAGSGAVLSHPRVESRTSTGPELAQKHEYDHNNVWEFLSHRQTQSTTTDPCGQLPGLDKMIAPVGPPEMMLFYHETIHHTLTTIQALGSLSLRDASSGRDSESWCCAAWGVRMAIEVGLHRLCDDGDEDEIATQGATFCASPEVTEVKEHSKIDEWYVEESTPADELARLRQGLKDAQNEIDQLKDTVEGAGTRPDPAGAARARDSGRPAGPHRQRDLGEPCLRRDRWLPRERNRPHHGLHTAGHARRCMQAMQDTSAVNGVVRNMRRLLPGRADGTTWKT</sequence>
<dbReference type="AlphaFoldDB" id="A0A9Q0AHG1"/>
<feature type="region of interest" description="Disordered" evidence="1">
    <location>
        <begin position="190"/>
        <end position="251"/>
    </location>
</feature>
<feature type="compositionally biased region" description="Basic and acidic residues" evidence="1">
    <location>
        <begin position="220"/>
        <end position="239"/>
    </location>
</feature>
<comment type="caution">
    <text evidence="2">The sequence shown here is derived from an EMBL/GenBank/DDBJ whole genome shotgun (WGS) entry which is preliminary data.</text>
</comment>
<evidence type="ECO:0000313" key="3">
    <source>
        <dbReference type="Proteomes" id="UP000829685"/>
    </source>
</evidence>
<dbReference type="EMBL" id="JAFIMR010000078">
    <property type="protein sequence ID" value="KAI1849276.1"/>
    <property type="molecule type" value="Genomic_DNA"/>
</dbReference>
<keyword evidence="3" id="KW-1185">Reference proteome</keyword>
<proteinExistence type="predicted"/>
<dbReference type="Proteomes" id="UP000829685">
    <property type="component" value="Unassembled WGS sequence"/>
</dbReference>
<accession>A0A9Q0AHG1</accession>
<feature type="compositionally biased region" description="Low complexity" evidence="1">
    <location>
        <begin position="196"/>
        <end position="207"/>
    </location>
</feature>
<feature type="region of interest" description="Disordered" evidence="1">
    <location>
        <begin position="1"/>
        <end position="32"/>
    </location>
</feature>
<evidence type="ECO:0000256" key="1">
    <source>
        <dbReference type="SAM" id="MobiDB-lite"/>
    </source>
</evidence>
<dbReference type="CDD" id="cd12148">
    <property type="entry name" value="fungal_TF_MHR"/>
    <property type="match status" value="1"/>
</dbReference>
<protein>
    <submittedName>
        <fullName evidence="2">Uncharacterized protein</fullName>
    </submittedName>
</protein>
<gene>
    <name evidence="2" type="ORF">JX265_013662</name>
</gene>
<feature type="compositionally biased region" description="Basic residues" evidence="1">
    <location>
        <begin position="240"/>
        <end position="251"/>
    </location>
</feature>
<organism evidence="2 3">
    <name type="scientific">Neoarthrinium moseri</name>
    <dbReference type="NCBI Taxonomy" id="1658444"/>
    <lineage>
        <taxon>Eukaryota</taxon>
        <taxon>Fungi</taxon>
        <taxon>Dikarya</taxon>
        <taxon>Ascomycota</taxon>
        <taxon>Pezizomycotina</taxon>
        <taxon>Sordariomycetes</taxon>
        <taxon>Xylariomycetidae</taxon>
        <taxon>Amphisphaeriales</taxon>
        <taxon>Apiosporaceae</taxon>
        <taxon>Neoarthrinium</taxon>
    </lineage>
</organism>